<keyword evidence="3 6" id="KW-0812">Transmembrane</keyword>
<comment type="caution">
    <text evidence="7">The sequence shown here is derived from an EMBL/GenBank/DDBJ whole genome shotgun (WGS) entry which is preliminary data.</text>
</comment>
<feature type="transmembrane region" description="Helical" evidence="6">
    <location>
        <begin position="277"/>
        <end position="295"/>
    </location>
</feature>
<dbReference type="PANTHER" id="PTHR37693:SF1">
    <property type="entry name" value="INTEGRAL MEMBRANE PROTEIN"/>
    <property type="match status" value="1"/>
</dbReference>
<protein>
    <submittedName>
        <fullName evidence="7">Flippase-like domain-containing protein</fullName>
    </submittedName>
</protein>
<dbReference type="EMBL" id="DSLA01000001">
    <property type="protein sequence ID" value="HEH34561.1"/>
    <property type="molecule type" value="Genomic_DNA"/>
</dbReference>
<keyword evidence="2" id="KW-1003">Cell membrane</keyword>
<evidence type="ECO:0000256" key="2">
    <source>
        <dbReference type="ARBA" id="ARBA00022475"/>
    </source>
</evidence>
<name>A0A7J2THJ8_ARCFL</name>
<evidence type="ECO:0000256" key="3">
    <source>
        <dbReference type="ARBA" id="ARBA00022692"/>
    </source>
</evidence>
<evidence type="ECO:0000256" key="5">
    <source>
        <dbReference type="ARBA" id="ARBA00023136"/>
    </source>
</evidence>
<evidence type="ECO:0000256" key="1">
    <source>
        <dbReference type="ARBA" id="ARBA00004651"/>
    </source>
</evidence>
<feature type="transmembrane region" description="Helical" evidence="6">
    <location>
        <begin position="215"/>
        <end position="240"/>
    </location>
</feature>
<evidence type="ECO:0000256" key="6">
    <source>
        <dbReference type="SAM" id="Phobius"/>
    </source>
</evidence>
<keyword evidence="5 6" id="KW-0472">Membrane</keyword>
<feature type="transmembrane region" description="Helical" evidence="6">
    <location>
        <begin position="246"/>
        <end position="265"/>
    </location>
</feature>
<dbReference type="Pfam" id="PF03706">
    <property type="entry name" value="LPG_synthase_TM"/>
    <property type="match status" value="1"/>
</dbReference>
<sequence>MGWKSAVLGVLLSILATYVIFKLTETNVTWETLKHLNYPYIFLAFLFQVFFWIFWALRLKRISHYMGYRIPYLFSLKVTLSSMFLAAITPSSAGGEPLRIKMVSDNGIPIGSSTFIVLTERILDSIFFATALPIFLIITGFSTALGFKVAFIFLLLILCFVYILYLILKNEENTRRFSKILAKLIRKKNFEKKIESELKNFRLGTLQLISSPVKLVHLFSLTAVMWSVGFMIPSLILISMNSDPQFLLSYTSQLIIVIISLIPITPGSSGLVEATMAYFYSNFIPISLLGSLIAIWRFITYHMNIIFGLIALNYSALKRVMEK</sequence>
<dbReference type="PANTHER" id="PTHR37693">
    <property type="entry name" value="PHOSPHATIDYLGLYCEROL LYSYLTRANSFERASE"/>
    <property type="match status" value="1"/>
</dbReference>
<evidence type="ECO:0000313" key="7">
    <source>
        <dbReference type="EMBL" id="HEH34561.1"/>
    </source>
</evidence>
<dbReference type="AlphaFoldDB" id="A0A7J2THJ8"/>
<reference evidence="7" key="1">
    <citation type="journal article" date="2020" name="mSystems">
        <title>Genome- and Community-Level Interaction Insights into Carbon Utilization and Element Cycling Functions of Hydrothermarchaeota in Hydrothermal Sediment.</title>
        <authorList>
            <person name="Zhou Z."/>
            <person name="Liu Y."/>
            <person name="Xu W."/>
            <person name="Pan J."/>
            <person name="Luo Z.H."/>
            <person name="Li M."/>
        </authorList>
    </citation>
    <scope>NUCLEOTIDE SEQUENCE [LARGE SCALE GENOMIC DNA]</scope>
    <source>
        <strain evidence="7">SpSt-26</strain>
    </source>
</reference>
<gene>
    <name evidence="7" type="ORF">ENP88_00055</name>
</gene>
<dbReference type="GO" id="GO:0005886">
    <property type="term" value="C:plasma membrane"/>
    <property type="evidence" value="ECO:0007669"/>
    <property type="project" value="UniProtKB-SubCell"/>
</dbReference>
<feature type="transmembrane region" description="Helical" evidence="6">
    <location>
        <begin position="150"/>
        <end position="168"/>
    </location>
</feature>
<organism evidence="7">
    <name type="scientific">Archaeoglobus fulgidus</name>
    <dbReference type="NCBI Taxonomy" id="2234"/>
    <lineage>
        <taxon>Archaea</taxon>
        <taxon>Methanobacteriati</taxon>
        <taxon>Methanobacteriota</taxon>
        <taxon>Archaeoglobi</taxon>
        <taxon>Archaeoglobales</taxon>
        <taxon>Archaeoglobaceae</taxon>
        <taxon>Archaeoglobus</taxon>
    </lineage>
</organism>
<feature type="transmembrane region" description="Helical" evidence="6">
    <location>
        <begin position="38"/>
        <end position="57"/>
    </location>
</feature>
<accession>A0A7J2THJ8</accession>
<proteinExistence type="predicted"/>
<dbReference type="NCBIfam" id="TIGR00374">
    <property type="entry name" value="flippase-like domain"/>
    <property type="match status" value="1"/>
</dbReference>
<feature type="transmembrane region" description="Helical" evidence="6">
    <location>
        <begin position="126"/>
        <end position="144"/>
    </location>
</feature>
<dbReference type="InterPro" id="IPR022791">
    <property type="entry name" value="L-PG_synthase/AglD"/>
</dbReference>
<evidence type="ECO:0000256" key="4">
    <source>
        <dbReference type="ARBA" id="ARBA00022989"/>
    </source>
</evidence>
<feature type="transmembrane region" description="Helical" evidence="6">
    <location>
        <begin position="301"/>
        <end position="317"/>
    </location>
</feature>
<keyword evidence="4 6" id="KW-1133">Transmembrane helix</keyword>
<comment type="subcellular location">
    <subcellularLocation>
        <location evidence="1">Cell membrane</location>
        <topology evidence="1">Multi-pass membrane protein</topology>
    </subcellularLocation>
</comment>